<proteinExistence type="predicted"/>
<dbReference type="Proteomes" id="UP000793456">
    <property type="component" value="Chromosome II"/>
</dbReference>
<reference evidence="1" key="1">
    <citation type="submission" date="2018-11" db="EMBL/GenBank/DDBJ databases">
        <title>The sequence and de novo assembly of Larimichthys crocea genome using PacBio and Hi-C technologies.</title>
        <authorList>
            <person name="Xu P."/>
            <person name="Chen B."/>
            <person name="Zhou Z."/>
            <person name="Ke Q."/>
            <person name="Wu Y."/>
            <person name="Bai H."/>
            <person name="Pu F."/>
        </authorList>
    </citation>
    <scope>NUCLEOTIDE SEQUENCE</scope>
    <source>
        <tissue evidence="1">Muscle</tissue>
    </source>
</reference>
<keyword evidence="2" id="KW-1185">Reference proteome</keyword>
<evidence type="ECO:0000313" key="2">
    <source>
        <dbReference type="Proteomes" id="UP000793456"/>
    </source>
</evidence>
<gene>
    <name evidence="1" type="ORF">E3U43_012446</name>
</gene>
<comment type="caution">
    <text evidence="1">The sequence shown here is derived from an EMBL/GenBank/DDBJ whole genome shotgun (WGS) entry which is preliminary data.</text>
</comment>
<organism evidence="1 2">
    <name type="scientific">Larimichthys crocea</name>
    <name type="common">Large yellow croaker</name>
    <name type="synonym">Pseudosciaena crocea</name>
    <dbReference type="NCBI Taxonomy" id="215358"/>
    <lineage>
        <taxon>Eukaryota</taxon>
        <taxon>Metazoa</taxon>
        <taxon>Chordata</taxon>
        <taxon>Craniata</taxon>
        <taxon>Vertebrata</taxon>
        <taxon>Euteleostomi</taxon>
        <taxon>Actinopterygii</taxon>
        <taxon>Neopterygii</taxon>
        <taxon>Teleostei</taxon>
        <taxon>Neoteleostei</taxon>
        <taxon>Acanthomorphata</taxon>
        <taxon>Eupercaria</taxon>
        <taxon>Sciaenidae</taxon>
        <taxon>Larimichthys</taxon>
    </lineage>
</organism>
<accession>A0ACD3RRP6</accession>
<evidence type="ECO:0000313" key="1">
    <source>
        <dbReference type="EMBL" id="TMS22181.1"/>
    </source>
</evidence>
<name>A0ACD3RRP6_LARCR</name>
<dbReference type="EMBL" id="CM011675">
    <property type="protein sequence ID" value="TMS22181.1"/>
    <property type="molecule type" value="Genomic_DNA"/>
</dbReference>
<sequence length="138" mass="15148">MCVESSPVAEPTCNTAGEVQLLGLSVRGQLQRITLPMRREDASLSKVASSQVGRNVRDLLSAIGDVCERATTLKTAIKSKNQILTHLNQVLNISFLLITSTNSEEHLLLQEKPIRCHAVTKWSRLLQKDSLNLTVCPG</sequence>
<protein>
    <submittedName>
        <fullName evidence="1">Uncharacterized protein</fullName>
    </submittedName>
</protein>